<dbReference type="InterPro" id="IPR002320">
    <property type="entry name" value="Thr-tRNA-ligase_IIa"/>
</dbReference>
<dbReference type="SUPFAM" id="SSF52954">
    <property type="entry name" value="Class II aaRS ABD-related"/>
    <property type="match status" value="1"/>
</dbReference>
<keyword evidence="5 13" id="KW-0479">Metal-binding</keyword>
<keyword evidence="8 13" id="KW-0067">ATP-binding</keyword>
<evidence type="ECO:0000256" key="6">
    <source>
        <dbReference type="ARBA" id="ARBA00022741"/>
    </source>
</evidence>
<comment type="similarity">
    <text evidence="1 13">Belongs to the class-II aminoacyl-tRNA synthetase family.</text>
</comment>
<dbReference type="Gene3D" id="3.40.50.800">
    <property type="entry name" value="Anticodon-binding domain"/>
    <property type="match status" value="1"/>
</dbReference>
<dbReference type="InterPro" id="IPR018163">
    <property type="entry name" value="Thr/Ala-tRNA-synth_IIc_edit"/>
</dbReference>
<evidence type="ECO:0000256" key="7">
    <source>
        <dbReference type="ARBA" id="ARBA00022833"/>
    </source>
</evidence>
<keyword evidence="11 13" id="KW-0030">Aminoacyl-tRNA synthetase</keyword>
<evidence type="ECO:0000256" key="5">
    <source>
        <dbReference type="ARBA" id="ARBA00022723"/>
    </source>
</evidence>
<keyword evidence="9 13" id="KW-0694">RNA-binding</keyword>
<feature type="binding site" evidence="13">
    <location>
        <position position="328"/>
    </location>
    <ligand>
        <name>Zn(2+)</name>
        <dbReference type="ChEBI" id="CHEBI:29105"/>
        <note>catalytic</note>
    </ligand>
</feature>
<dbReference type="PANTHER" id="PTHR11451:SF44">
    <property type="entry name" value="THREONINE--TRNA LIGASE, CHLOROPLASTIC_MITOCHONDRIAL 2"/>
    <property type="match status" value="1"/>
</dbReference>
<dbReference type="HAMAP" id="MF_00184">
    <property type="entry name" value="Thr_tRNA_synth"/>
    <property type="match status" value="1"/>
</dbReference>
<proteinExistence type="inferred from homology"/>
<dbReference type="CDD" id="cd00771">
    <property type="entry name" value="ThrRS_core"/>
    <property type="match status" value="1"/>
</dbReference>
<evidence type="ECO:0000256" key="1">
    <source>
        <dbReference type="ARBA" id="ARBA00008226"/>
    </source>
</evidence>
<dbReference type="Gene3D" id="3.30.930.10">
    <property type="entry name" value="Bira Bifunctional Protein, Domain 2"/>
    <property type="match status" value="1"/>
</dbReference>
<dbReference type="Pfam" id="PF03129">
    <property type="entry name" value="HGTP_anticodon"/>
    <property type="match status" value="1"/>
</dbReference>
<comment type="caution">
    <text evidence="13">Lacks conserved residue(s) required for the propagation of feature annotation.</text>
</comment>
<dbReference type="PROSITE" id="PS50862">
    <property type="entry name" value="AA_TRNA_LIGASE_II"/>
    <property type="match status" value="1"/>
</dbReference>
<dbReference type="SUPFAM" id="SSF55186">
    <property type="entry name" value="ThrRS/AlaRS common domain"/>
    <property type="match status" value="1"/>
</dbReference>
<evidence type="ECO:0000256" key="2">
    <source>
        <dbReference type="ARBA" id="ARBA00022490"/>
    </source>
</evidence>
<comment type="catalytic activity">
    <reaction evidence="12 13">
        <text>tRNA(Thr) + L-threonine + ATP = L-threonyl-tRNA(Thr) + AMP + diphosphate + H(+)</text>
        <dbReference type="Rhea" id="RHEA:24624"/>
        <dbReference type="Rhea" id="RHEA-COMP:9670"/>
        <dbReference type="Rhea" id="RHEA-COMP:9704"/>
        <dbReference type="ChEBI" id="CHEBI:15378"/>
        <dbReference type="ChEBI" id="CHEBI:30616"/>
        <dbReference type="ChEBI" id="CHEBI:33019"/>
        <dbReference type="ChEBI" id="CHEBI:57926"/>
        <dbReference type="ChEBI" id="CHEBI:78442"/>
        <dbReference type="ChEBI" id="CHEBI:78534"/>
        <dbReference type="ChEBI" id="CHEBI:456215"/>
        <dbReference type="EC" id="6.1.1.3"/>
    </reaction>
</comment>
<dbReference type="InterPro" id="IPR033728">
    <property type="entry name" value="ThrRS_core"/>
</dbReference>
<keyword evidence="2 13" id="KW-0963">Cytoplasm</keyword>
<dbReference type="CDD" id="cd00860">
    <property type="entry name" value="ThrRS_anticodon"/>
    <property type="match status" value="1"/>
</dbReference>
<organism evidence="15 16">
    <name type="scientific">Candidatus Nomurabacteria bacterium CG1_02_43_90</name>
    <dbReference type="NCBI Taxonomy" id="1805281"/>
    <lineage>
        <taxon>Bacteria</taxon>
        <taxon>Candidatus Nomuraibacteriota</taxon>
    </lineage>
</organism>
<dbReference type="FunFam" id="3.30.980.10:FF:000005">
    <property type="entry name" value="Threonyl-tRNA synthetase, mitochondrial"/>
    <property type="match status" value="1"/>
</dbReference>
<dbReference type="GO" id="GO:0006435">
    <property type="term" value="P:threonyl-tRNA aminoacylation"/>
    <property type="evidence" value="ECO:0007669"/>
    <property type="project" value="UniProtKB-UniRule"/>
</dbReference>
<dbReference type="Pfam" id="PF00587">
    <property type="entry name" value="tRNA-synt_2b"/>
    <property type="match status" value="1"/>
</dbReference>
<comment type="caution">
    <text evidence="15">The sequence shown here is derived from an EMBL/GenBank/DDBJ whole genome shotgun (WGS) entry which is preliminary data.</text>
</comment>
<evidence type="ECO:0000259" key="14">
    <source>
        <dbReference type="PROSITE" id="PS50862"/>
    </source>
</evidence>
<keyword evidence="3 13" id="KW-0820">tRNA-binding</keyword>
<evidence type="ECO:0000256" key="10">
    <source>
        <dbReference type="ARBA" id="ARBA00022917"/>
    </source>
</evidence>
<protein>
    <recommendedName>
        <fullName evidence="13">Threonine--tRNA ligase</fullName>
        <ecNumber evidence="13">6.1.1.3</ecNumber>
    </recommendedName>
    <alternativeName>
        <fullName evidence="13">Threonyl-tRNA synthetase</fullName>
        <shortName evidence="13">ThrRS</shortName>
    </alternativeName>
</protein>
<dbReference type="FunFam" id="3.30.930.10:FF:000002">
    <property type="entry name" value="Threonine--tRNA ligase"/>
    <property type="match status" value="1"/>
</dbReference>
<dbReference type="GO" id="GO:0046872">
    <property type="term" value="F:metal ion binding"/>
    <property type="evidence" value="ECO:0007669"/>
    <property type="project" value="UniProtKB-KW"/>
</dbReference>
<reference evidence="15 16" key="1">
    <citation type="journal article" date="2016" name="Environ. Microbiol.">
        <title>Genomic resolution of a cold subsurface aquifer community provides metabolic insights for novel microbes adapted to high CO concentrations.</title>
        <authorList>
            <person name="Probst A.J."/>
            <person name="Castelle C.J."/>
            <person name="Singh A."/>
            <person name="Brown C.T."/>
            <person name="Anantharaman K."/>
            <person name="Sharon I."/>
            <person name="Hug L.A."/>
            <person name="Burstein D."/>
            <person name="Emerson J.B."/>
            <person name="Thomas B.C."/>
            <person name="Banfield J.F."/>
        </authorList>
    </citation>
    <scope>NUCLEOTIDE SEQUENCE [LARGE SCALE GENOMIC DNA]</scope>
    <source>
        <strain evidence="15">CG1_02_43_90</strain>
    </source>
</reference>
<dbReference type="InterPro" id="IPR004154">
    <property type="entry name" value="Anticodon-bd"/>
</dbReference>
<evidence type="ECO:0000256" key="11">
    <source>
        <dbReference type="ARBA" id="ARBA00023146"/>
    </source>
</evidence>
<sequence length="605" mass="69328">MEQTEKLHNLRHSLAHLLAIAVIEKDPGVKLAIGPVIDNGFYYDFEFSNGYTPTPEDLKNFEKAMRKMVNKGLPFKGREVSTENAKKLFVDQPYKTELINEFASGGKKLTLYTTGTFTDLCRGGHVENTKEIPADCFTITHTAGAYWRGDEKNPMLTRIYGLAFESSEALDAYKLQQEEAKKRDHRKLGKELGLFTFSELVGPGLPLWTPKGTMIRELLNDYVWELRKKQGFQKVTIPHITKKDLYETSGHWKKFADELFKIETREGHLYAMKPMNCPHHTQIFACEQRSYRNMPQRYCETTMVYRDEQSGELSGLSRVLSITQDDAHVFCRENQIEREVFAIWDIIDTFYKTFGFENLQVRFSRHDPETFEKYLGTKEVWEKAESAILALLKKRGIENYIDGKGEAAMYGPKIDFMSKDAIGRTLQVATIQLDFNQPKNFDLVCMNEQGGKEQVVMIHCAIMGSIERFMSTLIEHTAGAFPLWLSPVQVKILPISEKYIEYAKKVQSELLQADIRVEMDDSNESLGKRIRIAKMEKTPFILVIGEKEVEAGTVTVEMRGAEKGLPASVSSLNNEITERKQAGETHPLQDFINFALNDIKEKKIW</sequence>
<dbReference type="STRING" id="1805281.AUJ77_00885"/>
<evidence type="ECO:0000256" key="9">
    <source>
        <dbReference type="ARBA" id="ARBA00022884"/>
    </source>
</evidence>
<evidence type="ECO:0000256" key="3">
    <source>
        <dbReference type="ARBA" id="ARBA00022555"/>
    </source>
</evidence>
<dbReference type="AlphaFoldDB" id="A0A1J4V6X4"/>
<dbReference type="InterPro" id="IPR036621">
    <property type="entry name" value="Anticodon-bd_dom_sf"/>
</dbReference>
<evidence type="ECO:0000313" key="15">
    <source>
        <dbReference type="EMBL" id="OIO31041.1"/>
    </source>
</evidence>
<evidence type="ECO:0000313" key="16">
    <source>
        <dbReference type="Proteomes" id="UP000181992"/>
    </source>
</evidence>
<dbReference type="EC" id="6.1.1.3" evidence="13"/>
<dbReference type="InterPro" id="IPR047246">
    <property type="entry name" value="ThrRS_anticodon"/>
</dbReference>
<dbReference type="FunFam" id="3.40.50.800:FF:000001">
    <property type="entry name" value="Threonine--tRNA ligase"/>
    <property type="match status" value="1"/>
</dbReference>
<evidence type="ECO:0000256" key="13">
    <source>
        <dbReference type="HAMAP-Rule" id="MF_00184"/>
    </source>
</evidence>
<dbReference type="GO" id="GO:0005737">
    <property type="term" value="C:cytoplasm"/>
    <property type="evidence" value="ECO:0007669"/>
    <property type="project" value="UniProtKB-SubCell"/>
</dbReference>
<feature type="binding site" evidence="13">
    <location>
        <position position="459"/>
    </location>
    <ligand>
        <name>Zn(2+)</name>
        <dbReference type="ChEBI" id="CHEBI:29105"/>
        <note>catalytic</note>
    </ligand>
</feature>
<evidence type="ECO:0000256" key="8">
    <source>
        <dbReference type="ARBA" id="ARBA00022840"/>
    </source>
</evidence>
<dbReference type="InterPro" id="IPR045864">
    <property type="entry name" value="aa-tRNA-synth_II/BPL/LPL"/>
</dbReference>
<evidence type="ECO:0000256" key="12">
    <source>
        <dbReference type="ARBA" id="ARBA00049515"/>
    </source>
</evidence>
<dbReference type="EMBL" id="MNVN01000009">
    <property type="protein sequence ID" value="OIO31041.1"/>
    <property type="molecule type" value="Genomic_DNA"/>
</dbReference>
<dbReference type="NCBIfam" id="TIGR00418">
    <property type="entry name" value="thrS"/>
    <property type="match status" value="1"/>
</dbReference>
<dbReference type="SMART" id="SM00863">
    <property type="entry name" value="tRNA_SAD"/>
    <property type="match status" value="1"/>
</dbReference>
<gene>
    <name evidence="13" type="primary">thrS</name>
    <name evidence="15" type="ORF">AUJ77_00885</name>
</gene>
<dbReference type="GO" id="GO:0000049">
    <property type="term" value="F:tRNA binding"/>
    <property type="evidence" value="ECO:0007669"/>
    <property type="project" value="UniProtKB-KW"/>
</dbReference>
<keyword evidence="4 13" id="KW-0436">Ligase</keyword>
<keyword evidence="7 13" id="KW-0862">Zinc</keyword>
<dbReference type="SUPFAM" id="SSF55681">
    <property type="entry name" value="Class II aaRS and biotin synthetases"/>
    <property type="match status" value="1"/>
</dbReference>
<comment type="subunit">
    <text evidence="13">Homodimer.</text>
</comment>
<dbReference type="GO" id="GO:0005524">
    <property type="term" value="F:ATP binding"/>
    <property type="evidence" value="ECO:0007669"/>
    <property type="project" value="UniProtKB-UniRule"/>
</dbReference>
<dbReference type="PRINTS" id="PR01047">
    <property type="entry name" value="TRNASYNTHTHR"/>
</dbReference>
<dbReference type="InterPro" id="IPR006195">
    <property type="entry name" value="aa-tRNA-synth_II"/>
</dbReference>
<comment type="subcellular location">
    <subcellularLocation>
        <location evidence="13">Cytoplasm</location>
    </subcellularLocation>
</comment>
<name>A0A1J4V6X4_9BACT</name>
<keyword evidence="10 13" id="KW-0648">Protein biosynthesis</keyword>
<comment type="cofactor">
    <cofactor evidence="13">
        <name>Zn(2+)</name>
        <dbReference type="ChEBI" id="CHEBI:29105"/>
    </cofactor>
    <text evidence="13">Binds 1 zinc ion per subunit.</text>
</comment>
<feature type="binding site" evidence="13">
    <location>
        <position position="277"/>
    </location>
    <ligand>
        <name>Zn(2+)</name>
        <dbReference type="ChEBI" id="CHEBI:29105"/>
        <note>catalytic</note>
    </ligand>
</feature>
<evidence type="ECO:0000256" key="4">
    <source>
        <dbReference type="ARBA" id="ARBA00022598"/>
    </source>
</evidence>
<dbReference type="InterPro" id="IPR002314">
    <property type="entry name" value="aa-tRNA-synt_IIb"/>
</dbReference>
<dbReference type="Gene3D" id="3.30.54.20">
    <property type="match status" value="1"/>
</dbReference>
<dbReference type="Proteomes" id="UP000181992">
    <property type="component" value="Unassembled WGS sequence"/>
</dbReference>
<dbReference type="Pfam" id="PF07973">
    <property type="entry name" value="tRNA_SAD"/>
    <property type="match status" value="1"/>
</dbReference>
<keyword evidence="6 13" id="KW-0547">Nucleotide-binding</keyword>
<dbReference type="Gene3D" id="3.30.980.10">
    <property type="entry name" value="Threonyl-trna Synthetase, Chain A, domain 2"/>
    <property type="match status" value="1"/>
</dbReference>
<feature type="domain" description="Aminoacyl-transfer RNA synthetases class-II family profile" evidence="14">
    <location>
        <begin position="184"/>
        <end position="482"/>
    </location>
</feature>
<dbReference type="PANTHER" id="PTHR11451">
    <property type="entry name" value="THREONINE-TRNA LIGASE"/>
    <property type="match status" value="1"/>
</dbReference>
<dbReference type="GO" id="GO:0004829">
    <property type="term" value="F:threonine-tRNA ligase activity"/>
    <property type="evidence" value="ECO:0007669"/>
    <property type="project" value="UniProtKB-UniRule"/>
</dbReference>
<dbReference type="InterPro" id="IPR012947">
    <property type="entry name" value="tRNA_SAD"/>
</dbReference>
<accession>A0A1J4V6X4</accession>